<dbReference type="GO" id="GO:0046872">
    <property type="term" value="F:metal ion binding"/>
    <property type="evidence" value="ECO:0007669"/>
    <property type="project" value="UniProtKB-KW"/>
</dbReference>
<evidence type="ECO:0000313" key="11">
    <source>
        <dbReference type="EMBL" id="VFT84619.1"/>
    </source>
</evidence>
<dbReference type="SUPFAM" id="SSF54211">
    <property type="entry name" value="Ribosomal protein S5 domain 2-like"/>
    <property type="match status" value="1"/>
</dbReference>
<dbReference type="InterPro" id="IPR003593">
    <property type="entry name" value="AAA+_ATPase"/>
</dbReference>
<dbReference type="PROSITE" id="PS50162">
    <property type="entry name" value="RECA_2"/>
    <property type="match status" value="1"/>
</dbReference>
<reference evidence="10" key="2">
    <citation type="submission" date="2019-06" db="EMBL/GenBank/DDBJ databases">
        <title>Genomics analysis of Aphanomyces spp. identifies a new class of oomycete effector associated with host adaptation.</title>
        <authorList>
            <person name="Gaulin E."/>
        </authorList>
    </citation>
    <scope>NUCLEOTIDE SEQUENCE</scope>
    <source>
        <strain evidence="10">CBS 578.67</strain>
    </source>
</reference>
<keyword evidence="1" id="KW-0479">Metal-binding</keyword>
<keyword evidence="4" id="KW-0378">Hydrolase</keyword>
<keyword evidence="7" id="KW-0238">DNA-binding</keyword>
<dbReference type="GO" id="GO:0005524">
    <property type="term" value="F:ATP binding"/>
    <property type="evidence" value="ECO:0007669"/>
    <property type="project" value="UniProtKB-KW"/>
</dbReference>
<dbReference type="GO" id="GO:0140664">
    <property type="term" value="F:ATP-dependent DNA damage sensor activity"/>
    <property type="evidence" value="ECO:0007669"/>
    <property type="project" value="InterPro"/>
</dbReference>
<dbReference type="PANTHER" id="PTHR32472">
    <property type="entry name" value="DNA REPAIR PROTEIN RADA"/>
    <property type="match status" value="1"/>
</dbReference>
<evidence type="ECO:0000313" key="10">
    <source>
        <dbReference type="EMBL" id="KAF0702996.1"/>
    </source>
</evidence>
<dbReference type="InterPro" id="IPR020568">
    <property type="entry name" value="Ribosomal_Su5_D2-typ_SF"/>
</dbReference>
<evidence type="ECO:0000256" key="5">
    <source>
        <dbReference type="ARBA" id="ARBA00022840"/>
    </source>
</evidence>
<protein>
    <submittedName>
        <fullName evidence="11">Aste57867_7716 protein</fullName>
    </submittedName>
</protein>
<organism evidence="11 12">
    <name type="scientific">Aphanomyces stellatus</name>
    <dbReference type="NCBI Taxonomy" id="120398"/>
    <lineage>
        <taxon>Eukaryota</taxon>
        <taxon>Sar</taxon>
        <taxon>Stramenopiles</taxon>
        <taxon>Oomycota</taxon>
        <taxon>Saprolegniomycetes</taxon>
        <taxon>Saprolegniales</taxon>
        <taxon>Verrucalvaceae</taxon>
        <taxon>Aphanomyces</taxon>
    </lineage>
</organism>
<dbReference type="GO" id="GO:0016787">
    <property type="term" value="F:hydrolase activity"/>
    <property type="evidence" value="ECO:0007669"/>
    <property type="project" value="UniProtKB-KW"/>
</dbReference>
<dbReference type="FunFam" id="3.40.50.300:FF:000050">
    <property type="entry name" value="DNA repair protein RadA"/>
    <property type="match status" value="1"/>
</dbReference>
<dbReference type="InterPro" id="IPR020588">
    <property type="entry name" value="RecA_ATP-bd"/>
</dbReference>
<dbReference type="EMBL" id="CAADRA010004437">
    <property type="protein sequence ID" value="VFT84619.1"/>
    <property type="molecule type" value="Genomic_DNA"/>
</dbReference>
<keyword evidence="6" id="KW-0346">Stress response</keyword>
<keyword evidence="8" id="KW-0234">DNA repair</keyword>
<dbReference type="GO" id="GO:0000725">
    <property type="term" value="P:recombinational repair"/>
    <property type="evidence" value="ECO:0007669"/>
    <property type="project" value="TreeGrafter"/>
</dbReference>
<evidence type="ECO:0000256" key="8">
    <source>
        <dbReference type="ARBA" id="ARBA00023204"/>
    </source>
</evidence>
<dbReference type="AlphaFoldDB" id="A0A485KIP4"/>
<dbReference type="GO" id="GO:0003677">
    <property type="term" value="F:DNA binding"/>
    <property type="evidence" value="ECO:0007669"/>
    <property type="project" value="UniProtKB-KW"/>
</dbReference>
<keyword evidence="12" id="KW-1185">Reference proteome</keyword>
<sequence length="403" mass="42953">MSNNAQRIQLADTEINWVFGGGIVPGSLTLVAGPPGVGKSTLSLQIAHMMANASQGDGSILYVSGEESVTQVKMRSDRLALQSTQLYLASETNIENIIQMIHDSSPCRGVVVDSIQTMYSSEISSTAGNVNQVKECTLQLLGVCKDANIPVIIIGHITKSGDIAGPKVLEHIVDTVVQLDGESHSSNRFLRCTKNRFGTTSEVGVLSMTDVGLIPVSNPLHAFISSGNNSLEGVSVTIAVEGSRPIPVEIQSLSNPSFDDRTTCRCHGVSYDKLQLIFAVLERRANVSFRSKSVFVNIAQGYSLDEPCADLALAVALASTATKRPAIPNTVFMGELALSGTLRPIVKLEPRLAAACKIGVETCVIPTVDCDESRKTVQKYSSAIKILQVDTLVEALAVSLIKV</sequence>
<evidence type="ECO:0000256" key="1">
    <source>
        <dbReference type="ARBA" id="ARBA00022723"/>
    </source>
</evidence>
<dbReference type="EMBL" id="VJMH01004419">
    <property type="protein sequence ID" value="KAF0702996.1"/>
    <property type="molecule type" value="Genomic_DNA"/>
</dbReference>
<evidence type="ECO:0000259" key="9">
    <source>
        <dbReference type="PROSITE" id="PS50162"/>
    </source>
</evidence>
<dbReference type="SUPFAM" id="SSF52540">
    <property type="entry name" value="P-loop containing nucleoside triphosphate hydrolases"/>
    <property type="match status" value="1"/>
</dbReference>
<dbReference type="Pfam" id="PF13481">
    <property type="entry name" value="AAA_25"/>
    <property type="match status" value="1"/>
</dbReference>
<dbReference type="InterPro" id="IPR027417">
    <property type="entry name" value="P-loop_NTPase"/>
</dbReference>
<dbReference type="OrthoDB" id="41505at2759"/>
<keyword evidence="2" id="KW-0547">Nucleotide-binding</keyword>
<dbReference type="PANTHER" id="PTHR32472:SF10">
    <property type="entry name" value="DNA REPAIR PROTEIN RADA-LIKE PROTEIN"/>
    <property type="match status" value="1"/>
</dbReference>
<evidence type="ECO:0000256" key="6">
    <source>
        <dbReference type="ARBA" id="ARBA00023016"/>
    </source>
</evidence>
<dbReference type="Gene3D" id="3.40.50.300">
    <property type="entry name" value="P-loop containing nucleotide triphosphate hydrolases"/>
    <property type="match status" value="1"/>
</dbReference>
<feature type="domain" description="RecA family profile 1" evidence="9">
    <location>
        <begin position="4"/>
        <end position="157"/>
    </location>
</feature>
<keyword evidence="5" id="KW-0067">ATP-binding</keyword>
<dbReference type="Pfam" id="PF13541">
    <property type="entry name" value="ChlI"/>
    <property type="match status" value="1"/>
</dbReference>
<accession>A0A485KIP4</accession>
<reference evidence="11 12" key="1">
    <citation type="submission" date="2019-03" db="EMBL/GenBank/DDBJ databases">
        <authorList>
            <person name="Gaulin E."/>
            <person name="Dumas B."/>
        </authorList>
    </citation>
    <scope>NUCLEOTIDE SEQUENCE [LARGE SCALE GENOMIC DNA]</scope>
    <source>
        <strain evidence="11">CBS 568.67</strain>
    </source>
</reference>
<dbReference type="Proteomes" id="UP000332933">
    <property type="component" value="Unassembled WGS sequence"/>
</dbReference>
<evidence type="ECO:0000256" key="4">
    <source>
        <dbReference type="ARBA" id="ARBA00022801"/>
    </source>
</evidence>
<keyword evidence="3" id="KW-0227">DNA damage</keyword>
<dbReference type="InterPro" id="IPR014721">
    <property type="entry name" value="Ribsml_uS5_D2-typ_fold_subgr"/>
</dbReference>
<evidence type="ECO:0000256" key="2">
    <source>
        <dbReference type="ARBA" id="ARBA00022741"/>
    </source>
</evidence>
<dbReference type="PRINTS" id="PR01874">
    <property type="entry name" value="DNAREPAIRADA"/>
</dbReference>
<dbReference type="Gene3D" id="3.30.230.10">
    <property type="match status" value="1"/>
</dbReference>
<evidence type="ECO:0000256" key="7">
    <source>
        <dbReference type="ARBA" id="ARBA00023125"/>
    </source>
</evidence>
<name>A0A485KIP4_9STRA</name>
<proteinExistence type="predicted"/>
<dbReference type="SMART" id="SM00382">
    <property type="entry name" value="AAA"/>
    <property type="match status" value="1"/>
</dbReference>
<gene>
    <name evidence="11" type="primary">Aste57867_7716</name>
    <name evidence="10" type="ORF">As57867_007687</name>
    <name evidence="11" type="ORF">ASTE57867_7716</name>
</gene>
<evidence type="ECO:0000256" key="3">
    <source>
        <dbReference type="ARBA" id="ARBA00022763"/>
    </source>
</evidence>
<evidence type="ECO:0000313" key="12">
    <source>
        <dbReference type="Proteomes" id="UP000332933"/>
    </source>
</evidence>